<evidence type="ECO:0000313" key="1">
    <source>
        <dbReference type="EMBL" id="KAA6307695.1"/>
    </source>
</evidence>
<dbReference type="EMBL" id="SNRY01008986">
    <property type="protein sequence ID" value="KAA6307695.1"/>
    <property type="molecule type" value="Genomic_DNA"/>
</dbReference>
<organism evidence="1">
    <name type="scientific">termite gut metagenome</name>
    <dbReference type="NCBI Taxonomy" id="433724"/>
    <lineage>
        <taxon>unclassified sequences</taxon>
        <taxon>metagenomes</taxon>
        <taxon>organismal metagenomes</taxon>
    </lineage>
</organism>
<gene>
    <name evidence="1" type="ORF">EZS27_040633</name>
</gene>
<reference evidence="1" key="1">
    <citation type="submission" date="2019-03" db="EMBL/GenBank/DDBJ databases">
        <title>Single cell metagenomics reveals metabolic interactions within the superorganism composed of flagellate Streblomastix strix and complex community of Bacteroidetes bacteria on its surface.</title>
        <authorList>
            <person name="Treitli S.C."/>
            <person name="Kolisko M."/>
            <person name="Husnik F."/>
            <person name="Keeling P."/>
            <person name="Hampl V."/>
        </authorList>
    </citation>
    <scope>NUCLEOTIDE SEQUENCE</scope>
    <source>
        <strain evidence="1">STM</strain>
    </source>
</reference>
<protein>
    <submittedName>
        <fullName evidence="1">Uncharacterized protein</fullName>
    </submittedName>
</protein>
<comment type="caution">
    <text evidence="1">The sequence shown here is derived from an EMBL/GenBank/DDBJ whole genome shotgun (WGS) entry which is preliminary data.</text>
</comment>
<accession>A0A5J4PE13</accession>
<sequence>MSCYSLFYRIFAVRYEENSTDIMPDSC</sequence>
<name>A0A5J4PE13_9ZZZZ</name>
<proteinExistence type="predicted"/>
<feature type="non-terminal residue" evidence="1">
    <location>
        <position position="27"/>
    </location>
</feature>
<dbReference type="AlphaFoldDB" id="A0A5J4PE13"/>